<dbReference type="Proteomes" id="UP000799777">
    <property type="component" value="Unassembled WGS sequence"/>
</dbReference>
<dbReference type="AlphaFoldDB" id="A0A9P4HIT8"/>
<proteinExistence type="predicted"/>
<sequence>MCKYAVTSSATRPTTSMNNLTARSMQPVVRFSSGFKQRRSVIDTATVNCASVRMRRWILAAILFTVVNETVTPYSPATRFLTLRSHLDVPRASTPCDAQGLQVDAYLRRRDNTVAGPFGLGLSDLRGVRPGIKNTRRGCTCFDAWIEDRFRMIRPGRIMALGDCENLLSLDRGCLGSKEQTGRGVGVGTW</sequence>
<name>A0A9P4HIT8_9PLEO</name>
<accession>A0A9P4HIT8</accession>
<gene>
    <name evidence="1" type="ORF">EK21DRAFT_84334</name>
</gene>
<dbReference type="EMBL" id="ML978156">
    <property type="protein sequence ID" value="KAF2035950.1"/>
    <property type="molecule type" value="Genomic_DNA"/>
</dbReference>
<evidence type="ECO:0000313" key="1">
    <source>
        <dbReference type="EMBL" id="KAF2035950.1"/>
    </source>
</evidence>
<protein>
    <submittedName>
        <fullName evidence="1">Uncharacterized protein</fullName>
    </submittedName>
</protein>
<reference evidence="1" key="1">
    <citation type="journal article" date="2020" name="Stud. Mycol.">
        <title>101 Dothideomycetes genomes: a test case for predicting lifestyles and emergence of pathogens.</title>
        <authorList>
            <person name="Haridas S."/>
            <person name="Albert R."/>
            <person name="Binder M."/>
            <person name="Bloem J."/>
            <person name="Labutti K."/>
            <person name="Salamov A."/>
            <person name="Andreopoulos B."/>
            <person name="Baker S."/>
            <person name="Barry K."/>
            <person name="Bills G."/>
            <person name="Bluhm B."/>
            <person name="Cannon C."/>
            <person name="Castanera R."/>
            <person name="Culley D."/>
            <person name="Daum C."/>
            <person name="Ezra D."/>
            <person name="Gonzalez J."/>
            <person name="Henrissat B."/>
            <person name="Kuo A."/>
            <person name="Liang C."/>
            <person name="Lipzen A."/>
            <person name="Lutzoni F."/>
            <person name="Magnuson J."/>
            <person name="Mondo S."/>
            <person name="Nolan M."/>
            <person name="Ohm R."/>
            <person name="Pangilinan J."/>
            <person name="Park H.-J."/>
            <person name="Ramirez L."/>
            <person name="Alfaro M."/>
            <person name="Sun H."/>
            <person name="Tritt A."/>
            <person name="Yoshinaga Y."/>
            <person name="Zwiers L.-H."/>
            <person name="Turgeon B."/>
            <person name="Goodwin S."/>
            <person name="Spatafora J."/>
            <person name="Crous P."/>
            <person name="Grigoriev I."/>
        </authorList>
    </citation>
    <scope>NUCLEOTIDE SEQUENCE</scope>
    <source>
        <strain evidence="1">CBS 110217</strain>
    </source>
</reference>
<evidence type="ECO:0000313" key="2">
    <source>
        <dbReference type="Proteomes" id="UP000799777"/>
    </source>
</evidence>
<comment type="caution">
    <text evidence="1">The sequence shown here is derived from an EMBL/GenBank/DDBJ whole genome shotgun (WGS) entry which is preliminary data.</text>
</comment>
<organism evidence="1 2">
    <name type="scientific">Setomelanomma holmii</name>
    <dbReference type="NCBI Taxonomy" id="210430"/>
    <lineage>
        <taxon>Eukaryota</taxon>
        <taxon>Fungi</taxon>
        <taxon>Dikarya</taxon>
        <taxon>Ascomycota</taxon>
        <taxon>Pezizomycotina</taxon>
        <taxon>Dothideomycetes</taxon>
        <taxon>Pleosporomycetidae</taxon>
        <taxon>Pleosporales</taxon>
        <taxon>Pleosporineae</taxon>
        <taxon>Phaeosphaeriaceae</taxon>
        <taxon>Setomelanomma</taxon>
    </lineage>
</organism>
<keyword evidence="2" id="KW-1185">Reference proteome</keyword>